<feature type="region of interest" description="Disordered" evidence="1">
    <location>
        <begin position="21"/>
        <end position="82"/>
    </location>
</feature>
<dbReference type="RefSeq" id="WP_348029278.1">
    <property type="nucleotide sequence ID" value="NZ_CP129113.1"/>
</dbReference>
<evidence type="ECO:0000256" key="1">
    <source>
        <dbReference type="SAM" id="MobiDB-lite"/>
    </source>
</evidence>
<dbReference type="PROSITE" id="PS51257">
    <property type="entry name" value="PROKAR_LIPOPROTEIN"/>
    <property type="match status" value="1"/>
</dbReference>
<sequence length="200" mass="22382">MSWKRAGIGLAIAAALVGCNNNDNNKGNNNIDTHRYQNDLNDNGDGTTRDRFNNDMNRTRDNVHNDMNRGRNTIDRDYNDRHGDHYNLSKKAANRIESEVQGIDGAYVVMTDNNAYVAANLDTNNSNGRTAGELTDSVKKHIKNIVQAEEPSVDRVYVSTNPDFANLMSRYSNDVDNGRPVGGMFTEIGNMIKRVFPQNK</sequence>
<accession>A0ABY9L0Z5</accession>
<evidence type="ECO:0000313" key="2">
    <source>
        <dbReference type="EMBL" id="WLV25488.1"/>
    </source>
</evidence>
<protein>
    <submittedName>
        <fullName evidence="2">YhcN/YlaJ family sporulation lipoprotein</fullName>
    </submittedName>
</protein>
<proteinExistence type="predicted"/>
<dbReference type="Pfam" id="PF09580">
    <property type="entry name" value="Spore_YhcN_YlaJ"/>
    <property type="match status" value="1"/>
</dbReference>
<dbReference type="InterPro" id="IPR014247">
    <property type="entry name" value="Spore_lipoprot_YhcN/YlaJ"/>
</dbReference>
<organism evidence="2 3">
    <name type="scientific">Aciduricibacillus chroicocephali</name>
    <dbReference type="NCBI Taxonomy" id="3054939"/>
    <lineage>
        <taxon>Bacteria</taxon>
        <taxon>Bacillati</taxon>
        <taxon>Bacillota</taxon>
        <taxon>Bacilli</taxon>
        <taxon>Bacillales</taxon>
        <taxon>Bacillaceae</taxon>
        <taxon>Aciduricibacillus</taxon>
    </lineage>
</organism>
<feature type="compositionally biased region" description="Low complexity" evidence="1">
    <location>
        <begin position="21"/>
        <end position="30"/>
    </location>
</feature>
<reference evidence="2" key="1">
    <citation type="submission" date="2023-06" db="EMBL/GenBank/DDBJ databases">
        <title>A Treasure from Seagulls: Isolation and Description of Aciduricobacillus qingdaonensis gen. nov., sp. nov., a Rare Obligately Uric Acid-utilizing Member in the Family Bacillaceae.</title>
        <authorList>
            <person name="Liu W."/>
            <person name="Wang B."/>
        </authorList>
    </citation>
    <scope>NUCLEOTIDE SEQUENCE</scope>
    <source>
        <strain evidence="2">44XB</strain>
    </source>
</reference>
<dbReference type="NCBIfam" id="TIGR02898">
    <property type="entry name" value="spore_YhcN_YlaJ"/>
    <property type="match status" value="1"/>
</dbReference>
<dbReference type="Proteomes" id="UP001180087">
    <property type="component" value="Chromosome"/>
</dbReference>
<keyword evidence="2" id="KW-0449">Lipoprotein</keyword>
<name>A0ABY9L0Z5_9BACI</name>
<evidence type="ECO:0000313" key="3">
    <source>
        <dbReference type="Proteomes" id="UP001180087"/>
    </source>
</evidence>
<keyword evidence="3" id="KW-1185">Reference proteome</keyword>
<dbReference type="EMBL" id="CP129113">
    <property type="protein sequence ID" value="WLV25488.1"/>
    <property type="molecule type" value="Genomic_DNA"/>
</dbReference>
<gene>
    <name evidence="2" type="ORF">QR721_04565</name>
</gene>
<feature type="compositionally biased region" description="Basic and acidic residues" evidence="1">
    <location>
        <begin position="47"/>
        <end position="82"/>
    </location>
</feature>
<dbReference type="InterPro" id="IPR019076">
    <property type="entry name" value="Spore_lipoprot_YhcN/YlaJ-like"/>
</dbReference>